<proteinExistence type="predicted"/>
<reference evidence="1 2" key="1">
    <citation type="submission" date="2018-04" db="EMBL/GenBank/DDBJ databases">
        <title>Sphingobacterium sp. M46 Genome.</title>
        <authorList>
            <person name="Cheng J."/>
            <person name="Li Y."/>
        </authorList>
    </citation>
    <scope>NUCLEOTIDE SEQUENCE [LARGE SCALE GENOMIC DNA]</scope>
    <source>
        <strain evidence="1 2">M46</strain>
    </source>
</reference>
<dbReference type="InterPro" id="IPR029044">
    <property type="entry name" value="Nucleotide-diphossugar_trans"/>
</dbReference>
<dbReference type="EMBL" id="QCXX01000005">
    <property type="protein sequence ID" value="PUV22970.1"/>
    <property type="molecule type" value="Genomic_DNA"/>
</dbReference>
<dbReference type="Gene3D" id="3.90.550.10">
    <property type="entry name" value="Spore Coat Polysaccharide Biosynthesis Protein SpsA, Chain A"/>
    <property type="match status" value="1"/>
</dbReference>
<evidence type="ECO:0000313" key="1">
    <source>
        <dbReference type="EMBL" id="PUV22970.1"/>
    </source>
</evidence>
<organism evidence="1 2">
    <name type="scientific">Sphingobacterium athyrii</name>
    <dbReference type="NCBI Taxonomy" id="2152717"/>
    <lineage>
        <taxon>Bacteria</taxon>
        <taxon>Pseudomonadati</taxon>
        <taxon>Bacteroidota</taxon>
        <taxon>Sphingobacteriia</taxon>
        <taxon>Sphingobacteriales</taxon>
        <taxon>Sphingobacteriaceae</taxon>
        <taxon>Sphingobacterium</taxon>
    </lineage>
</organism>
<dbReference type="AlphaFoldDB" id="A0A363NQH1"/>
<comment type="caution">
    <text evidence="1">The sequence shown here is derived from an EMBL/GenBank/DDBJ whole genome shotgun (WGS) entry which is preliminary data.</text>
</comment>
<dbReference type="SUPFAM" id="SSF53448">
    <property type="entry name" value="Nucleotide-diphospho-sugar transferases"/>
    <property type="match status" value="1"/>
</dbReference>
<accession>A0A363NQH1</accession>
<evidence type="ECO:0000313" key="2">
    <source>
        <dbReference type="Proteomes" id="UP000250831"/>
    </source>
</evidence>
<sequence>MDFKTQLGHQSMDKLKITIAILAWKSHRNLKNVLKSYKKNGLFDVCDEIIVLFQEISDEDLKIAEKFKVDYIGFEENIGIGRAFATLATRAKNEHIILLEHDWKLIEPKEVVFTRLNQGVSLLNEGVDVVRYRHRKHPGYPHYSFSLKGRELDYYDEWHQITSPHLLDSIHWLDPAVVFPDKIKKYKEHFITTSRYGNWTNNPCMFKRDFYIEVTKDFLGDSIDLEQKIAFWWPRQHFKVAHGEGLFKHEDLIKYSTFQRLKGKAATILEKLKK</sequence>
<keyword evidence="2" id="KW-1185">Reference proteome</keyword>
<protein>
    <recommendedName>
        <fullName evidence="3">Glycosyltransferase</fullName>
    </recommendedName>
</protein>
<name>A0A363NQH1_9SPHI</name>
<evidence type="ECO:0008006" key="3">
    <source>
        <dbReference type="Google" id="ProtNLM"/>
    </source>
</evidence>
<gene>
    <name evidence="1" type="ORF">DCO56_18800</name>
</gene>
<dbReference type="Proteomes" id="UP000250831">
    <property type="component" value="Unassembled WGS sequence"/>
</dbReference>